<proteinExistence type="inferred from homology"/>
<evidence type="ECO:0000256" key="7">
    <source>
        <dbReference type="ARBA" id="ARBA00023136"/>
    </source>
</evidence>
<evidence type="ECO:0000256" key="1">
    <source>
        <dbReference type="ARBA" id="ARBA00004571"/>
    </source>
</evidence>
<dbReference type="InterPro" id="IPR039426">
    <property type="entry name" value="TonB-dep_rcpt-like"/>
</dbReference>
<name>A0A7V3PT16_UNCW3</name>
<dbReference type="Gene3D" id="2.40.170.20">
    <property type="entry name" value="TonB-dependent receptor, beta-barrel domain"/>
    <property type="match status" value="1"/>
</dbReference>
<gene>
    <name evidence="14" type="ORF">ENX16_02600</name>
</gene>
<dbReference type="SUPFAM" id="SSF49464">
    <property type="entry name" value="Carboxypeptidase regulatory domain-like"/>
    <property type="match status" value="1"/>
</dbReference>
<dbReference type="InterPro" id="IPR037066">
    <property type="entry name" value="Plug_dom_sf"/>
</dbReference>
<comment type="caution">
    <text evidence="14">The sequence shown here is derived from an EMBL/GenBank/DDBJ whole genome shotgun (WGS) entry which is preliminary data.</text>
</comment>
<dbReference type="InterPro" id="IPR036942">
    <property type="entry name" value="Beta-barrel_TonB_sf"/>
</dbReference>
<dbReference type="InterPro" id="IPR008969">
    <property type="entry name" value="CarboxyPept-like_regulatory"/>
</dbReference>
<dbReference type="Gene3D" id="2.170.130.10">
    <property type="entry name" value="TonB-dependent receptor, plug domain"/>
    <property type="match status" value="1"/>
</dbReference>
<keyword evidence="9 10" id="KW-0998">Cell outer membrane</keyword>
<evidence type="ECO:0000256" key="10">
    <source>
        <dbReference type="PROSITE-ProRule" id="PRU01360"/>
    </source>
</evidence>
<keyword evidence="4 10" id="KW-0812">Transmembrane</keyword>
<evidence type="ECO:0000256" key="5">
    <source>
        <dbReference type="ARBA" id="ARBA00022729"/>
    </source>
</evidence>
<dbReference type="CDD" id="cd01347">
    <property type="entry name" value="ligand_gated_channel"/>
    <property type="match status" value="1"/>
</dbReference>
<evidence type="ECO:0000256" key="9">
    <source>
        <dbReference type="ARBA" id="ARBA00023237"/>
    </source>
</evidence>
<dbReference type="InterPro" id="IPR012910">
    <property type="entry name" value="Plug_dom"/>
</dbReference>
<evidence type="ECO:0000256" key="6">
    <source>
        <dbReference type="ARBA" id="ARBA00023077"/>
    </source>
</evidence>
<dbReference type="PANTHER" id="PTHR30069">
    <property type="entry name" value="TONB-DEPENDENT OUTER MEMBRANE RECEPTOR"/>
    <property type="match status" value="1"/>
</dbReference>
<evidence type="ECO:0000259" key="12">
    <source>
        <dbReference type="Pfam" id="PF00593"/>
    </source>
</evidence>
<dbReference type="Pfam" id="PF07715">
    <property type="entry name" value="Plug"/>
    <property type="match status" value="1"/>
</dbReference>
<dbReference type="Pfam" id="PF00593">
    <property type="entry name" value="TonB_dep_Rec_b-barrel"/>
    <property type="match status" value="1"/>
</dbReference>
<reference evidence="14" key="1">
    <citation type="journal article" date="2020" name="mSystems">
        <title>Genome- and Community-Level Interaction Insights into Carbon Utilization and Element Cycling Functions of Hydrothermarchaeota in Hydrothermal Sediment.</title>
        <authorList>
            <person name="Zhou Z."/>
            <person name="Liu Y."/>
            <person name="Xu W."/>
            <person name="Pan J."/>
            <person name="Luo Z.H."/>
            <person name="Li M."/>
        </authorList>
    </citation>
    <scope>NUCLEOTIDE SEQUENCE [LARGE SCALE GENOMIC DNA]</scope>
    <source>
        <strain evidence="14">SpSt-914</strain>
    </source>
</reference>
<evidence type="ECO:0000256" key="3">
    <source>
        <dbReference type="ARBA" id="ARBA00022452"/>
    </source>
</evidence>
<evidence type="ECO:0000256" key="8">
    <source>
        <dbReference type="ARBA" id="ARBA00023170"/>
    </source>
</evidence>
<dbReference type="SUPFAM" id="SSF56935">
    <property type="entry name" value="Porins"/>
    <property type="match status" value="1"/>
</dbReference>
<feature type="domain" description="TonB-dependent receptor plug" evidence="13">
    <location>
        <begin position="111"/>
        <end position="211"/>
    </location>
</feature>
<dbReference type="PANTHER" id="PTHR30069:SF29">
    <property type="entry name" value="HEMOGLOBIN AND HEMOGLOBIN-HAPTOGLOBIN-BINDING PROTEIN 1-RELATED"/>
    <property type="match status" value="1"/>
</dbReference>
<keyword evidence="8 14" id="KW-0675">Receptor</keyword>
<comment type="subcellular location">
    <subcellularLocation>
        <location evidence="1 10">Cell outer membrane</location>
        <topology evidence="1 10">Multi-pass membrane protein</topology>
    </subcellularLocation>
</comment>
<protein>
    <submittedName>
        <fullName evidence="14">TonB-dependent receptor</fullName>
    </submittedName>
</protein>
<dbReference type="GO" id="GO:0015344">
    <property type="term" value="F:siderophore uptake transmembrane transporter activity"/>
    <property type="evidence" value="ECO:0007669"/>
    <property type="project" value="TreeGrafter"/>
</dbReference>
<comment type="similarity">
    <text evidence="10 11">Belongs to the TonB-dependent receptor family.</text>
</comment>
<dbReference type="GO" id="GO:0044718">
    <property type="term" value="P:siderophore transmembrane transport"/>
    <property type="evidence" value="ECO:0007669"/>
    <property type="project" value="TreeGrafter"/>
</dbReference>
<evidence type="ECO:0000256" key="4">
    <source>
        <dbReference type="ARBA" id="ARBA00022692"/>
    </source>
</evidence>
<evidence type="ECO:0000256" key="2">
    <source>
        <dbReference type="ARBA" id="ARBA00022448"/>
    </source>
</evidence>
<evidence type="ECO:0000313" key="14">
    <source>
        <dbReference type="EMBL" id="HGD12954.1"/>
    </source>
</evidence>
<dbReference type="PROSITE" id="PS52016">
    <property type="entry name" value="TONB_DEPENDENT_REC_3"/>
    <property type="match status" value="1"/>
</dbReference>
<accession>A0A7V3PT16</accession>
<keyword evidence="6 11" id="KW-0798">TonB box</keyword>
<evidence type="ECO:0000256" key="11">
    <source>
        <dbReference type="RuleBase" id="RU003357"/>
    </source>
</evidence>
<dbReference type="GO" id="GO:0009279">
    <property type="term" value="C:cell outer membrane"/>
    <property type="evidence" value="ECO:0007669"/>
    <property type="project" value="UniProtKB-SubCell"/>
</dbReference>
<dbReference type="EMBL" id="DTMZ01000054">
    <property type="protein sequence ID" value="HGD12954.1"/>
    <property type="molecule type" value="Genomic_DNA"/>
</dbReference>
<dbReference type="AlphaFoldDB" id="A0A7V3PT16"/>
<keyword evidence="5" id="KW-0732">Signal</keyword>
<keyword evidence="7 10" id="KW-0472">Membrane</keyword>
<organism evidence="14">
    <name type="scientific">candidate division WOR-3 bacterium</name>
    <dbReference type="NCBI Taxonomy" id="2052148"/>
    <lineage>
        <taxon>Bacteria</taxon>
        <taxon>Bacteria division WOR-3</taxon>
    </lineage>
</organism>
<dbReference type="InterPro" id="IPR000531">
    <property type="entry name" value="Beta-barrel_TonB"/>
</dbReference>
<feature type="domain" description="TonB-dependent receptor-like beta-barrel" evidence="12">
    <location>
        <begin position="234"/>
        <end position="665"/>
    </location>
</feature>
<sequence length="692" mass="76479">MSVILSLVLLLSSGLEGTIVDEFTGQGVPYVQLKVEGLDTTVLTDSCGKFAIGERNLPSYVVIKAVRIGYQPKVLKWVSTAKPVLIMLQPRAIPISGVTSTATRLKLNADPAMPVSVIESRGIGIEGKSDISELLARSPAVLVQDYNNLSTVSLRGATVEQTLVLFDGVRLNTSLNNQTDFSLISPSLVSRVEIARGGASALYGANPIGGVLNIISPEPKKKEVRASFGLGSFGKKYAGFRLANPGTVNFLFGGGYLRNRNNFPYQDQNDSARIMTNADLTRGDLILKAGTGLGKDYLSFASSLCLTERGSPGPISFPSDRARLQDGRLLLISGYDRTQGEIGRLSARIYHQRLYQHYFNPGEYFTADDTHRINVSGLNLVERLNLLTVPAKIQLAAGLEGITEHCRSTAVGTPARITGAGFIEANITWAGFTLNPATRYELLQTREQERVATYGAFSPRINLFINQPQPLSFYLGVNNSYRTPTFNELYWPDDGWTRGNPNLMPEWAEGISAGLGVNLAPTSLFRIGVFYNRVKDLIQWQPDENYVSRPVNIARAKITGIELEPQFDYKWFGVQGALTFQRCRSDSSYLPYRPELFGKGELWLAYNRQQENWVRLSLGINGTTKKFTNPPNSDTLPGYLVFDLGSTVRLPVKFVNAQINSGCRNIFDRCYQLIKDYPLPGRSFYLEAEIEI</sequence>
<keyword evidence="2 10" id="KW-0813">Transport</keyword>
<evidence type="ECO:0000259" key="13">
    <source>
        <dbReference type="Pfam" id="PF07715"/>
    </source>
</evidence>
<keyword evidence="3 10" id="KW-1134">Transmembrane beta strand</keyword>